<keyword evidence="2" id="KW-1185">Reference proteome</keyword>
<sequence>MKRMILAVLVAVIFSCNQEDREPQYNILGYWDVVILKSTLDGQVTAGSGTAFTERYIFNDDGTFIKFTTRNSKTANVLPEPLQALGHYKLEKSMQDEYVFELELTFQTNLILSNACSDVGKEFMRLTKDNFLVHDLDNSCGNIVLFYTKQTSKF</sequence>
<protein>
    <recommendedName>
        <fullName evidence="3">Lipocalin-like domain-containing protein</fullName>
    </recommendedName>
</protein>
<accession>A0ABV8EKS0</accession>
<name>A0ABV8EKS0_9BACT</name>
<organism evidence="1 2">
    <name type="scientific">Belliella kenyensis</name>
    <dbReference type="NCBI Taxonomy" id="1472724"/>
    <lineage>
        <taxon>Bacteria</taxon>
        <taxon>Pseudomonadati</taxon>
        <taxon>Bacteroidota</taxon>
        <taxon>Cytophagia</taxon>
        <taxon>Cytophagales</taxon>
        <taxon>Cyclobacteriaceae</taxon>
        <taxon>Belliella</taxon>
    </lineage>
</organism>
<proteinExistence type="predicted"/>
<evidence type="ECO:0000313" key="1">
    <source>
        <dbReference type="EMBL" id="MFC3976891.1"/>
    </source>
</evidence>
<evidence type="ECO:0008006" key="3">
    <source>
        <dbReference type="Google" id="ProtNLM"/>
    </source>
</evidence>
<dbReference type="PROSITE" id="PS51257">
    <property type="entry name" value="PROKAR_LIPOPROTEIN"/>
    <property type="match status" value="1"/>
</dbReference>
<dbReference type="EMBL" id="JBHSAV010000051">
    <property type="protein sequence ID" value="MFC3976891.1"/>
    <property type="molecule type" value="Genomic_DNA"/>
</dbReference>
<gene>
    <name evidence="1" type="ORF">ACFOUP_10940</name>
</gene>
<reference evidence="2" key="1">
    <citation type="journal article" date="2019" name="Int. J. Syst. Evol. Microbiol.">
        <title>The Global Catalogue of Microorganisms (GCM) 10K type strain sequencing project: providing services to taxonomists for standard genome sequencing and annotation.</title>
        <authorList>
            <consortium name="The Broad Institute Genomics Platform"/>
            <consortium name="The Broad Institute Genome Sequencing Center for Infectious Disease"/>
            <person name="Wu L."/>
            <person name="Ma J."/>
        </authorList>
    </citation>
    <scope>NUCLEOTIDE SEQUENCE [LARGE SCALE GENOMIC DNA]</scope>
    <source>
        <strain evidence="2">CECT 8551</strain>
    </source>
</reference>
<dbReference type="RefSeq" id="WP_241297459.1">
    <property type="nucleotide sequence ID" value="NZ_JAKZGR010000021.1"/>
</dbReference>
<evidence type="ECO:0000313" key="2">
    <source>
        <dbReference type="Proteomes" id="UP001595766"/>
    </source>
</evidence>
<dbReference type="Proteomes" id="UP001595766">
    <property type="component" value="Unassembled WGS sequence"/>
</dbReference>
<comment type="caution">
    <text evidence="1">The sequence shown here is derived from an EMBL/GenBank/DDBJ whole genome shotgun (WGS) entry which is preliminary data.</text>
</comment>